<organism evidence="1 2">
    <name type="scientific">Candidatus Wallbacteria bacterium HGW-Wallbacteria-1</name>
    <dbReference type="NCBI Taxonomy" id="2013854"/>
    <lineage>
        <taxon>Bacteria</taxon>
        <taxon>Candidatus Walliibacteriota</taxon>
    </lineage>
</organism>
<sequence>MLEFLFQTSSYNLDAETIAALEKSVLKKCEALLSHQGYVEKILSALSTTSVKKTSPSSIEDVTKALLHILDHGSESEKRQLLKAMIKNISFDNDKFAVHFKILDTCSEITIDE</sequence>
<proteinExistence type="predicted"/>
<gene>
    <name evidence="1" type="ORF">CVV64_03985</name>
</gene>
<reference evidence="1 2" key="1">
    <citation type="journal article" date="2017" name="ISME J.">
        <title>Potential for microbial H2 and metal transformations associated with novel bacteria and archaea in deep terrestrial subsurface sediments.</title>
        <authorList>
            <person name="Hernsdorf A.W."/>
            <person name="Amano Y."/>
            <person name="Miyakawa K."/>
            <person name="Ise K."/>
            <person name="Suzuki Y."/>
            <person name="Anantharaman K."/>
            <person name="Probst A."/>
            <person name="Burstein D."/>
            <person name="Thomas B.C."/>
            <person name="Banfield J.F."/>
        </authorList>
    </citation>
    <scope>NUCLEOTIDE SEQUENCE [LARGE SCALE GENOMIC DNA]</scope>
    <source>
        <strain evidence="1">HGW-Wallbacteria-1</strain>
    </source>
</reference>
<accession>A0A2N1PRG7</accession>
<evidence type="ECO:0000313" key="2">
    <source>
        <dbReference type="Proteomes" id="UP000233256"/>
    </source>
</evidence>
<evidence type="ECO:0000313" key="1">
    <source>
        <dbReference type="EMBL" id="PKK90938.1"/>
    </source>
</evidence>
<protein>
    <submittedName>
        <fullName evidence="1">Uncharacterized protein</fullName>
    </submittedName>
</protein>
<comment type="caution">
    <text evidence="1">The sequence shown here is derived from an EMBL/GenBank/DDBJ whole genome shotgun (WGS) entry which is preliminary data.</text>
</comment>
<dbReference type="EMBL" id="PGXC01000003">
    <property type="protein sequence ID" value="PKK90938.1"/>
    <property type="molecule type" value="Genomic_DNA"/>
</dbReference>
<name>A0A2N1PRG7_9BACT</name>
<dbReference type="AlphaFoldDB" id="A0A2N1PRG7"/>
<dbReference type="Proteomes" id="UP000233256">
    <property type="component" value="Unassembled WGS sequence"/>
</dbReference>